<feature type="region of interest" description="Disordered" evidence="1">
    <location>
        <begin position="57"/>
        <end position="84"/>
    </location>
</feature>
<dbReference type="eggNOG" id="ENOG5032WKZ">
    <property type="taxonomic scope" value="Bacteria"/>
</dbReference>
<feature type="domain" description="Bacterial EndoU nuclease" evidence="2">
    <location>
        <begin position="92"/>
        <end position="215"/>
    </location>
</feature>
<name>G6F244_9PROT</name>
<feature type="compositionally biased region" description="Polar residues" evidence="1">
    <location>
        <begin position="58"/>
        <end position="67"/>
    </location>
</feature>
<organism evidence="3 4">
    <name type="scientific">Commensalibacter intestini A911</name>
    <dbReference type="NCBI Taxonomy" id="1088868"/>
    <lineage>
        <taxon>Bacteria</taxon>
        <taxon>Pseudomonadati</taxon>
        <taxon>Pseudomonadota</taxon>
        <taxon>Alphaproteobacteria</taxon>
        <taxon>Acetobacterales</taxon>
        <taxon>Acetobacteraceae</taxon>
    </lineage>
</organism>
<proteinExistence type="predicted"/>
<evidence type="ECO:0000259" key="2">
    <source>
        <dbReference type="Pfam" id="PF14436"/>
    </source>
</evidence>
<accession>G6F244</accession>
<evidence type="ECO:0000313" key="4">
    <source>
        <dbReference type="Proteomes" id="UP000005939"/>
    </source>
</evidence>
<reference evidence="3 4" key="1">
    <citation type="submission" date="2011-10" db="EMBL/GenBank/DDBJ databases">
        <title>Genome Sequence of Commensalibacter intestini A911, isolated from Drosophila gut.</title>
        <authorList>
            <person name="Lee W.-J."/>
            <person name="Kim E.-K."/>
        </authorList>
    </citation>
    <scope>NUCLEOTIDE SEQUENCE [LARGE SCALE GENOMIC DNA]</scope>
    <source>
        <strain evidence="3 4">A911</strain>
    </source>
</reference>
<evidence type="ECO:0000313" key="3">
    <source>
        <dbReference type="EMBL" id="EHD13498.1"/>
    </source>
</evidence>
<dbReference type="Pfam" id="PF14436">
    <property type="entry name" value="EndoU_bacteria"/>
    <property type="match status" value="1"/>
</dbReference>
<dbReference type="Proteomes" id="UP000005939">
    <property type="component" value="Unassembled WGS sequence"/>
</dbReference>
<dbReference type="EMBL" id="AGFR01000009">
    <property type="protein sequence ID" value="EHD13498.1"/>
    <property type="molecule type" value="Genomic_DNA"/>
</dbReference>
<comment type="caution">
    <text evidence="3">The sequence shown here is derived from an EMBL/GenBank/DDBJ whole genome shotgun (WGS) entry which is preliminary data.</text>
</comment>
<dbReference type="AlphaFoldDB" id="G6F244"/>
<protein>
    <recommendedName>
        <fullName evidence="2">Bacterial EndoU nuclease domain-containing protein</fullName>
    </recommendedName>
</protein>
<evidence type="ECO:0000256" key="1">
    <source>
        <dbReference type="SAM" id="MobiDB-lite"/>
    </source>
</evidence>
<dbReference type="OrthoDB" id="8608584at2"/>
<feature type="region of interest" description="Disordered" evidence="1">
    <location>
        <begin position="177"/>
        <end position="196"/>
    </location>
</feature>
<sequence>MEIYHQRTAAAIGVFTAGEGKLFAKGGVFAVEGGDKWFSHTVTDANGDTIVYAEKNGAESSGSSSKVTIEESHGQVDGKTTVGTSEASNINMDHILDGEVKTNKNGTKRSSGGHLLDNPDIKVTEWTGAADKNGVSSGYISVRDPATGEWVPKGPETTFFPESWDKSKAASEIQSAFANAKPTGKPGQWEGTSSSGMKIEGYYNKDGSASTAYPVYTGVKK</sequence>
<gene>
    <name evidence="3" type="ORF">CIN_16900</name>
</gene>
<dbReference type="InterPro" id="IPR029501">
    <property type="entry name" value="EndoU_bac"/>
</dbReference>
<dbReference type="STRING" id="1088868.CIN_16900"/>
<dbReference type="GO" id="GO:0004519">
    <property type="term" value="F:endonuclease activity"/>
    <property type="evidence" value="ECO:0007669"/>
    <property type="project" value="InterPro"/>
</dbReference>